<proteinExistence type="predicted"/>
<dbReference type="InterPro" id="IPR050836">
    <property type="entry name" value="SDS22/Internalin_LRR"/>
</dbReference>
<reference evidence="3" key="1">
    <citation type="submission" date="2023-06" db="EMBL/GenBank/DDBJ databases">
        <authorList>
            <person name="Kurt Z."/>
        </authorList>
    </citation>
    <scope>NUCLEOTIDE SEQUENCE</scope>
</reference>
<evidence type="ECO:0000256" key="2">
    <source>
        <dbReference type="ARBA" id="ARBA00022737"/>
    </source>
</evidence>
<sequence length="150" mass="17462">MERAENAIEQLIEAYKNKVRENVLTIVYNQQLDQFKFAEAFNLNKLNIMQCNKIQFTHVPLNITELTVSHCQIESIEGIEQMKQLTVLNLNRNNISNILPISSLINLKELHMSYNKIQDISAIKYLTKHKQYNGHIGHKHFNQSIISISQ</sequence>
<keyword evidence="2" id="KW-0677">Repeat</keyword>
<dbReference type="SUPFAM" id="SSF52058">
    <property type="entry name" value="L domain-like"/>
    <property type="match status" value="1"/>
</dbReference>
<organism evidence="3">
    <name type="scientific">Hexamita inflata</name>
    <dbReference type="NCBI Taxonomy" id="28002"/>
    <lineage>
        <taxon>Eukaryota</taxon>
        <taxon>Metamonada</taxon>
        <taxon>Diplomonadida</taxon>
        <taxon>Hexamitidae</taxon>
        <taxon>Hexamitinae</taxon>
        <taxon>Hexamita</taxon>
    </lineage>
</organism>
<keyword evidence="5" id="KW-1185">Reference proteome</keyword>
<dbReference type="PANTHER" id="PTHR46652">
    <property type="entry name" value="LEUCINE-RICH REPEAT AND IQ DOMAIN-CONTAINING PROTEIN 1-RELATED"/>
    <property type="match status" value="1"/>
</dbReference>
<dbReference type="InterPro" id="IPR025875">
    <property type="entry name" value="Leu-rich_rpt_4"/>
</dbReference>
<keyword evidence="1" id="KW-0433">Leucine-rich repeat</keyword>
<dbReference type="AlphaFoldDB" id="A0AA86UP55"/>
<dbReference type="Pfam" id="PF12799">
    <property type="entry name" value="LRR_4"/>
    <property type="match status" value="1"/>
</dbReference>
<dbReference type="Gene3D" id="3.80.10.10">
    <property type="entry name" value="Ribonuclease Inhibitor"/>
    <property type="match status" value="1"/>
</dbReference>
<dbReference type="InterPro" id="IPR032675">
    <property type="entry name" value="LRR_dom_sf"/>
</dbReference>
<evidence type="ECO:0000313" key="5">
    <source>
        <dbReference type="Proteomes" id="UP001642409"/>
    </source>
</evidence>
<dbReference type="PROSITE" id="PS51450">
    <property type="entry name" value="LRR"/>
    <property type="match status" value="2"/>
</dbReference>
<evidence type="ECO:0000313" key="3">
    <source>
        <dbReference type="EMBL" id="CAI9958931.1"/>
    </source>
</evidence>
<dbReference type="EMBL" id="CAXDID020000392">
    <property type="protein sequence ID" value="CAL6086286.1"/>
    <property type="molecule type" value="Genomic_DNA"/>
</dbReference>
<name>A0AA86UP55_9EUKA</name>
<evidence type="ECO:0000256" key="1">
    <source>
        <dbReference type="ARBA" id="ARBA00022614"/>
    </source>
</evidence>
<gene>
    <name evidence="3" type="ORF">HINF_LOCUS46576</name>
    <name evidence="4" type="ORF">HINF_LOCUS63089</name>
</gene>
<evidence type="ECO:0000313" key="4">
    <source>
        <dbReference type="EMBL" id="CAL6086286.1"/>
    </source>
</evidence>
<comment type="caution">
    <text evidence="3">The sequence shown here is derived from an EMBL/GenBank/DDBJ whole genome shotgun (WGS) entry which is preliminary data.</text>
</comment>
<accession>A0AA86UP55</accession>
<dbReference type="PANTHER" id="PTHR46652:SF3">
    <property type="entry name" value="LEUCINE-RICH REPEAT-CONTAINING PROTEIN 9"/>
    <property type="match status" value="1"/>
</dbReference>
<dbReference type="EMBL" id="CATOUU010000911">
    <property type="protein sequence ID" value="CAI9958931.1"/>
    <property type="molecule type" value="Genomic_DNA"/>
</dbReference>
<dbReference type="Proteomes" id="UP001642409">
    <property type="component" value="Unassembled WGS sequence"/>
</dbReference>
<protein>
    <submittedName>
        <fullName evidence="3">LPXTG cell wall anchor domain-containing protein</fullName>
    </submittedName>
    <submittedName>
        <fullName evidence="4">LPXTG_cell wall anchor domain-containing protein</fullName>
    </submittedName>
</protein>
<dbReference type="InterPro" id="IPR001611">
    <property type="entry name" value="Leu-rich_rpt"/>
</dbReference>
<reference evidence="4 5" key="2">
    <citation type="submission" date="2024-07" db="EMBL/GenBank/DDBJ databases">
        <authorList>
            <person name="Akdeniz Z."/>
        </authorList>
    </citation>
    <scope>NUCLEOTIDE SEQUENCE [LARGE SCALE GENOMIC DNA]</scope>
</reference>